<comment type="caution">
    <text evidence="3">The sequence shown here is derived from an EMBL/GenBank/DDBJ whole genome shotgun (WGS) entry which is preliminary data.</text>
</comment>
<evidence type="ECO:0000256" key="2">
    <source>
        <dbReference type="SAM" id="MobiDB-lite"/>
    </source>
</evidence>
<organism evidence="3 4">
    <name type="scientific">Armadillidium nasatum</name>
    <dbReference type="NCBI Taxonomy" id="96803"/>
    <lineage>
        <taxon>Eukaryota</taxon>
        <taxon>Metazoa</taxon>
        <taxon>Ecdysozoa</taxon>
        <taxon>Arthropoda</taxon>
        <taxon>Crustacea</taxon>
        <taxon>Multicrustacea</taxon>
        <taxon>Malacostraca</taxon>
        <taxon>Eumalacostraca</taxon>
        <taxon>Peracarida</taxon>
        <taxon>Isopoda</taxon>
        <taxon>Oniscidea</taxon>
        <taxon>Crinocheta</taxon>
        <taxon>Armadillidiidae</taxon>
        <taxon>Armadillidium</taxon>
    </lineage>
</organism>
<comment type="similarity">
    <text evidence="1">Belongs to the NDRG family.</text>
</comment>
<dbReference type="Proteomes" id="UP000326759">
    <property type="component" value="Unassembled WGS sequence"/>
</dbReference>
<dbReference type="InterPro" id="IPR004142">
    <property type="entry name" value="NDRG"/>
</dbReference>
<dbReference type="Gene3D" id="3.40.50.1820">
    <property type="entry name" value="alpha/beta hydrolase"/>
    <property type="match status" value="1"/>
</dbReference>
<dbReference type="Pfam" id="PF03096">
    <property type="entry name" value="Ndr"/>
    <property type="match status" value="1"/>
</dbReference>
<feature type="region of interest" description="Disordered" evidence="2">
    <location>
        <begin position="96"/>
        <end position="119"/>
    </location>
</feature>
<name>A0A5N5TIE7_9CRUS</name>
<dbReference type="OrthoDB" id="191979at2759"/>
<protein>
    <submittedName>
        <fullName evidence="3">Uncharacterized protein</fullName>
    </submittedName>
</protein>
<dbReference type="PANTHER" id="PTHR11034">
    <property type="entry name" value="N-MYC DOWNSTREAM REGULATED"/>
    <property type="match status" value="1"/>
</dbReference>
<gene>
    <name evidence="3" type="ORF">Anas_04418</name>
</gene>
<evidence type="ECO:0000313" key="3">
    <source>
        <dbReference type="EMBL" id="KAB7506047.1"/>
    </source>
</evidence>
<dbReference type="AlphaFoldDB" id="A0A5N5TIE7"/>
<evidence type="ECO:0000256" key="1">
    <source>
        <dbReference type="ARBA" id="ARBA00005598"/>
    </source>
</evidence>
<reference evidence="3 4" key="1">
    <citation type="journal article" date="2019" name="PLoS Biol.">
        <title>Sex chromosomes control vertical transmission of feminizing Wolbachia symbionts in an isopod.</title>
        <authorList>
            <person name="Becking T."/>
            <person name="Chebbi M.A."/>
            <person name="Giraud I."/>
            <person name="Moumen B."/>
            <person name="Laverre T."/>
            <person name="Caubet Y."/>
            <person name="Peccoud J."/>
            <person name="Gilbert C."/>
            <person name="Cordaux R."/>
        </authorList>
    </citation>
    <scope>NUCLEOTIDE SEQUENCE [LARGE SCALE GENOMIC DNA]</scope>
    <source>
        <strain evidence="3">ANa2</strain>
        <tissue evidence="3">Whole body excluding digestive tract and cuticle</tissue>
    </source>
</reference>
<accession>A0A5N5TIE7</accession>
<proteinExistence type="inferred from homology"/>
<evidence type="ECO:0000313" key="4">
    <source>
        <dbReference type="Proteomes" id="UP000326759"/>
    </source>
</evidence>
<keyword evidence="4" id="KW-1185">Reference proteome</keyword>
<dbReference type="InterPro" id="IPR029058">
    <property type="entry name" value="AB_hydrolase_fold"/>
</dbReference>
<sequence length="141" mass="15887">MIDTKTFESMRTDLTPKLENMLKVETLLLTGAKSAHVQTVHQMHQACNKSKASLLKIDDVGDVLVERNNPEKFAQSLLLFCKGLGVLTSLPMTGVERQRTFSGSSTDEEGRPRRHRAMSMEEYDIPNLRRFSFSNSVQTAN</sequence>
<dbReference type="EMBL" id="SEYY01001020">
    <property type="protein sequence ID" value="KAB7506047.1"/>
    <property type="molecule type" value="Genomic_DNA"/>
</dbReference>